<evidence type="ECO:0000313" key="5">
    <source>
        <dbReference type="EMBL" id="KAF4311816.1"/>
    </source>
</evidence>
<dbReference type="GO" id="GO:0046512">
    <property type="term" value="P:sphingosine biosynthetic process"/>
    <property type="evidence" value="ECO:0007669"/>
    <property type="project" value="TreeGrafter"/>
</dbReference>
<dbReference type="Gene3D" id="3.40.640.10">
    <property type="entry name" value="Type I PLP-dependent aspartate aminotransferase-like (Major domain)"/>
    <property type="match status" value="2"/>
</dbReference>
<feature type="domain" description="Aminotransferase class I/classII large" evidence="4">
    <location>
        <begin position="187"/>
        <end position="479"/>
    </location>
</feature>
<organism evidence="5 6">
    <name type="scientific">Botryosphaeria dothidea</name>
    <dbReference type="NCBI Taxonomy" id="55169"/>
    <lineage>
        <taxon>Eukaryota</taxon>
        <taxon>Fungi</taxon>
        <taxon>Dikarya</taxon>
        <taxon>Ascomycota</taxon>
        <taxon>Pezizomycotina</taxon>
        <taxon>Dothideomycetes</taxon>
        <taxon>Dothideomycetes incertae sedis</taxon>
        <taxon>Botryosphaeriales</taxon>
        <taxon>Botryosphaeriaceae</taxon>
        <taxon>Botryosphaeria</taxon>
    </lineage>
</organism>
<dbReference type="AlphaFoldDB" id="A0A8H4NAG1"/>
<reference evidence="5" key="1">
    <citation type="submission" date="2020-04" db="EMBL/GenBank/DDBJ databases">
        <title>Genome Assembly and Annotation of Botryosphaeria dothidea sdau 11-99, a Latent Pathogen of Apple Fruit Ring Rot in China.</title>
        <authorList>
            <person name="Yu C."/>
            <person name="Diao Y."/>
            <person name="Lu Q."/>
            <person name="Zhao J."/>
            <person name="Cui S."/>
            <person name="Peng C."/>
            <person name="He B."/>
            <person name="Liu H."/>
        </authorList>
    </citation>
    <scope>NUCLEOTIDE SEQUENCE [LARGE SCALE GENOMIC DNA]</scope>
    <source>
        <strain evidence="5">Sdau11-99</strain>
    </source>
</reference>
<dbReference type="InterPro" id="IPR050087">
    <property type="entry name" value="AON_synthase_class-II"/>
</dbReference>
<dbReference type="GO" id="GO:0004758">
    <property type="term" value="F:serine C-palmitoyltransferase activity"/>
    <property type="evidence" value="ECO:0007669"/>
    <property type="project" value="TreeGrafter"/>
</dbReference>
<dbReference type="Proteomes" id="UP000572817">
    <property type="component" value="Unassembled WGS sequence"/>
</dbReference>
<gene>
    <name evidence="5" type="ORF">GTA08_BOTSDO12584</name>
</gene>
<dbReference type="GO" id="GO:0005783">
    <property type="term" value="C:endoplasmic reticulum"/>
    <property type="evidence" value="ECO:0007669"/>
    <property type="project" value="TreeGrafter"/>
</dbReference>
<dbReference type="OrthoDB" id="2382073at2759"/>
<proteinExistence type="predicted"/>
<dbReference type="InterPro" id="IPR015421">
    <property type="entry name" value="PyrdxlP-dep_Trfase_major"/>
</dbReference>
<evidence type="ECO:0000313" key="6">
    <source>
        <dbReference type="Proteomes" id="UP000572817"/>
    </source>
</evidence>
<sequence>MAQPHGKGGEREPRSPSTPVVADDGHLECREPPVTYLEMIRFFWWCVLMVAAQWLRNINTCRSGFFDTPFSSDIFNRFVMLPLARMDPRLVASGPTERVNLRRIDNSWAHRIDDVENLDKLPTKQLINCASNNYGGFANLETGASSLLQKCLKDLPFAPGPPGLEETVSRECIDYMGFDACAFAPSGFSSNMLAFKTVFNTAVANGRPCIFLCDRECHNSMWTGAYSNRGARTLKFDHNCLSDLDRKLRQIKRSYPNAMVCVACEGTYSMEGSIPPIPSILALKRIYGFKLLVDEAHSFMALGSAGRGSFNYWQDQGLSCPLSEADIMTCMFSKSVGCTGGAVFANGEFAEQLRLESNRLFTAGSERIATIVLIRVLHLLRKRTLIRHRMKMLREKSLYASERLRSAGCKLLSSPGNPIICFPVGSMRQISSLFTDIMDSCVAVSPGVPPATPLWGCRIRVSIFGTTSWADLDSALTKIIAACARKRVAGVSAFQSDVVVRPIDGPENPEDAPAIRAERIQVDQQIGELIDTLAERGRSDGSVKPYYTQNPEVIDAAVASLQKYGVGPCSARHFYGTYDVFMRLEKRLAALYPCLVEQAGQCAAIVCGDAQVTIGSAVAARAQVPWKKTTYTVVLLPRSCPPFVTEAVAAVKDSERCCVLFFDSPDDIIAILARQRKRNVGHSCYLTLYLQAFEDGVSLDLVPILKALSALAPADLVGATVLIDDSNGLGKLGPRKLGYLDLLEHVHGKYALARATRTRAASLQISILGSWYHSLGHQGGYIIGPTAAIHSLSFQARAYVFSTPPMPLQTVMTSKMLELLQQKKG</sequence>
<dbReference type="GO" id="GO:0016020">
    <property type="term" value="C:membrane"/>
    <property type="evidence" value="ECO:0007669"/>
    <property type="project" value="GOC"/>
</dbReference>
<dbReference type="GO" id="GO:0046513">
    <property type="term" value="P:ceramide biosynthetic process"/>
    <property type="evidence" value="ECO:0007669"/>
    <property type="project" value="TreeGrafter"/>
</dbReference>
<dbReference type="InterPro" id="IPR015422">
    <property type="entry name" value="PyrdxlP-dep_Trfase_small"/>
</dbReference>
<evidence type="ECO:0000256" key="1">
    <source>
        <dbReference type="ARBA" id="ARBA00001933"/>
    </source>
</evidence>
<dbReference type="InterPro" id="IPR015424">
    <property type="entry name" value="PyrdxlP-dep_Trfase"/>
</dbReference>
<keyword evidence="6" id="KW-1185">Reference proteome</keyword>
<feature type="region of interest" description="Disordered" evidence="3">
    <location>
        <begin position="1"/>
        <end position="24"/>
    </location>
</feature>
<dbReference type="Pfam" id="PF00155">
    <property type="entry name" value="Aminotran_1_2"/>
    <property type="match status" value="1"/>
</dbReference>
<dbReference type="PANTHER" id="PTHR13693:SF3">
    <property type="entry name" value="LD36009P"/>
    <property type="match status" value="1"/>
</dbReference>
<comment type="caution">
    <text evidence="5">The sequence shown here is derived from an EMBL/GenBank/DDBJ whole genome shotgun (WGS) entry which is preliminary data.</text>
</comment>
<keyword evidence="5" id="KW-0032">Aminotransferase</keyword>
<protein>
    <submittedName>
        <fullName evidence="5">Aminotransferase, classes I and II family protein</fullName>
    </submittedName>
</protein>
<dbReference type="GO" id="GO:0030170">
    <property type="term" value="F:pyridoxal phosphate binding"/>
    <property type="evidence" value="ECO:0007669"/>
    <property type="project" value="InterPro"/>
</dbReference>
<dbReference type="EMBL" id="WWBZ02000008">
    <property type="protein sequence ID" value="KAF4311816.1"/>
    <property type="molecule type" value="Genomic_DNA"/>
</dbReference>
<accession>A0A8H4NAG1</accession>
<evidence type="ECO:0000256" key="3">
    <source>
        <dbReference type="SAM" id="MobiDB-lite"/>
    </source>
</evidence>
<dbReference type="SUPFAM" id="SSF53383">
    <property type="entry name" value="PLP-dependent transferases"/>
    <property type="match status" value="2"/>
</dbReference>
<dbReference type="GO" id="GO:0008483">
    <property type="term" value="F:transaminase activity"/>
    <property type="evidence" value="ECO:0007669"/>
    <property type="project" value="UniProtKB-KW"/>
</dbReference>
<name>A0A8H4NAG1_9PEZI</name>
<dbReference type="Gene3D" id="3.90.1150.10">
    <property type="entry name" value="Aspartate Aminotransferase, domain 1"/>
    <property type="match status" value="1"/>
</dbReference>
<comment type="cofactor">
    <cofactor evidence="1">
        <name>pyridoxal 5'-phosphate</name>
        <dbReference type="ChEBI" id="CHEBI:597326"/>
    </cofactor>
</comment>
<dbReference type="InterPro" id="IPR004839">
    <property type="entry name" value="Aminotransferase_I/II_large"/>
</dbReference>
<evidence type="ECO:0000259" key="4">
    <source>
        <dbReference type="Pfam" id="PF00155"/>
    </source>
</evidence>
<dbReference type="PANTHER" id="PTHR13693">
    <property type="entry name" value="CLASS II AMINOTRANSFERASE/8-AMINO-7-OXONONANOATE SYNTHASE"/>
    <property type="match status" value="1"/>
</dbReference>
<evidence type="ECO:0000256" key="2">
    <source>
        <dbReference type="ARBA" id="ARBA00022679"/>
    </source>
</evidence>
<keyword evidence="2" id="KW-0808">Transferase</keyword>